<organism evidence="1 2">
    <name type="scientific">Rhabditophanes sp. KR3021</name>
    <dbReference type="NCBI Taxonomy" id="114890"/>
    <lineage>
        <taxon>Eukaryota</taxon>
        <taxon>Metazoa</taxon>
        <taxon>Ecdysozoa</taxon>
        <taxon>Nematoda</taxon>
        <taxon>Chromadorea</taxon>
        <taxon>Rhabditida</taxon>
        <taxon>Tylenchina</taxon>
        <taxon>Panagrolaimomorpha</taxon>
        <taxon>Strongyloidoidea</taxon>
        <taxon>Alloionematidae</taxon>
        <taxon>Rhabditophanes</taxon>
    </lineage>
</organism>
<reference evidence="2" key="1">
    <citation type="submission" date="2016-11" db="UniProtKB">
        <authorList>
            <consortium name="WormBaseParasite"/>
        </authorList>
    </citation>
    <scope>IDENTIFICATION</scope>
    <source>
        <strain evidence="2">KR3021</strain>
    </source>
</reference>
<dbReference type="WBParaSite" id="RSKR_0000218900.1">
    <property type="protein sequence ID" value="RSKR_0000218900.1"/>
    <property type="gene ID" value="RSKR_0000218900"/>
</dbReference>
<evidence type="ECO:0000313" key="1">
    <source>
        <dbReference type="Proteomes" id="UP000095286"/>
    </source>
</evidence>
<name>A0AC35TLZ0_9BILA</name>
<protein>
    <submittedName>
        <fullName evidence="2">ASD2 domain-containing protein</fullName>
    </submittedName>
</protein>
<accession>A0AC35TLZ0</accession>
<sequence length="430" mass="49071">MSSASSTNIFTNVNYHISKPTIEVHPMPAPRKNSNALTYSSADSSPSSTLDKGVKKIPPPVPRKPAKFTFKATSATSFTATNDDSLINSTKDHCMDNDNISKDDYGIKQDPNIIGKARFDSMPSLLINNPQHYTGNNNNKENEKTFSKSFMKTDNNNAFSMSASTSNLYNGHTGLTNTMYSAQSSESLNQLYRSPSLVSLQNAFRNTQLMNEQEIDELEEKRKLTIETLKKKMHILEIEQENINQDVIGNENIKNHLFKTSHIDETILKKLNNHVNQSKTLVLLETKVKLKLDKLNGILSDHDESEFCKTRRARLEEQLEDSKILRNYHCDRDIELDNIIYPNYLSQDEMANWRFYKETLWKLLVEKMHVNDRLIYSKHQLLALEQIGTQSDLLMRYHHRQTSSGASSLTSDKIVHKSHELADPISSCIV</sequence>
<evidence type="ECO:0000313" key="2">
    <source>
        <dbReference type="WBParaSite" id="RSKR_0000218900.1"/>
    </source>
</evidence>
<dbReference type="Proteomes" id="UP000095286">
    <property type="component" value="Unplaced"/>
</dbReference>
<proteinExistence type="predicted"/>